<evidence type="ECO:0000256" key="12">
    <source>
        <dbReference type="RuleBase" id="RU910715"/>
    </source>
</evidence>
<sequence>MEALSKSLQPYKGLIGSVASVVTIAQFFSGGVICNDIYKRKTTAGVSAMPFVGGLVIGILMLKYSQMLQDGAMLAVNVAAVILNVLYTAFYYAYSQDKSSEIHKPLTYGFTLIALLLGYVSWEDPTLVEYRFGFIVTVLMLLLMGSPLIELNEIIAKKDASSIPFPITFSAFIVTFLWLLYGIILLNDFMIIQNVLGLLLCAAQLVLYWMYPKKLTAVKQD</sequence>
<dbReference type="GO" id="GO:0000139">
    <property type="term" value="C:Golgi membrane"/>
    <property type="evidence" value="ECO:0007669"/>
    <property type="project" value="UniProtKB-SubCell"/>
</dbReference>
<dbReference type="GO" id="GO:0051119">
    <property type="term" value="F:sugar transmembrane transporter activity"/>
    <property type="evidence" value="ECO:0007669"/>
    <property type="project" value="InterPro"/>
</dbReference>
<protein>
    <recommendedName>
        <fullName evidence="12">Sugar transporter SWEET</fullName>
    </recommendedName>
</protein>
<dbReference type="Pfam" id="PF03083">
    <property type="entry name" value="MtN3_slv"/>
    <property type="match status" value="2"/>
</dbReference>
<dbReference type="AlphaFoldDB" id="A0A8K0CE20"/>
<evidence type="ECO:0000256" key="4">
    <source>
        <dbReference type="ARBA" id="ARBA00022448"/>
    </source>
</evidence>
<evidence type="ECO:0000256" key="7">
    <source>
        <dbReference type="ARBA" id="ARBA00022692"/>
    </source>
</evidence>
<feature type="transmembrane region" description="Helical" evidence="12">
    <location>
        <begin position="71"/>
        <end position="94"/>
    </location>
</feature>
<keyword evidence="14" id="KW-1185">Reference proteome</keyword>
<dbReference type="InterPro" id="IPR004316">
    <property type="entry name" value="SWEET_rpt"/>
</dbReference>
<feature type="transmembrane region" description="Helical" evidence="12">
    <location>
        <begin position="14"/>
        <end position="34"/>
    </location>
</feature>
<dbReference type="FunFam" id="1.20.1280.290:FF:000004">
    <property type="entry name" value="Sugar transporter SWEET"/>
    <property type="match status" value="1"/>
</dbReference>
<dbReference type="PANTHER" id="PTHR10791">
    <property type="entry name" value="RAG1-ACTIVATING PROTEIN 1"/>
    <property type="match status" value="1"/>
</dbReference>
<evidence type="ECO:0000313" key="13">
    <source>
        <dbReference type="EMBL" id="KAF2883526.1"/>
    </source>
</evidence>
<comment type="function">
    <text evidence="12">Mediates sugar transport across membranes.</text>
</comment>
<feature type="transmembrane region" description="Helical" evidence="12">
    <location>
        <begin position="190"/>
        <end position="211"/>
    </location>
</feature>
<feature type="transmembrane region" description="Helical" evidence="12">
    <location>
        <begin position="134"/>
        <end position="151"/>
    </location>
</feature>
<keyword evidence="6 12" id="KW-0762">Sugar transport</keyword>
<evidence type="ECO:0000313" key="14">
    <source>
        <dbReference type="Proteomes" id="UP000801492"/>
    </source>
</evidence>
<keyword evidence="10" id="KW-0333">Golgi apparatus</keyword>
<keyword evidence="4 12" id="KW-0813">Transport</keyword>
<evidence type="ECO:0000256" key="10">
    <source>
        <dbReference type="ARBA" id="ARBA00023034"/>
    </source>
</evidence>
<dbReference type="Gene3D" id="1.20.1280.290">
    <property type="match status" value="2"/>
</dbReference>
<dbReference type="Proteomes" id="UP000801492">
    <property type="component" value="Unassembled WGS sequence"/>
</dbReference>
<keyword evidence="9 12" id="KW-1133">Transmembrane helix</keyword>
<comment type="similarity">
    <text evidence="3 12">Belongs to the SWEET sugar transporter family.</text>
</comment>
<dbReference type="InterPro" id="IPR047664">
    <property type="entry name" value="SWEET"/>
</dbReference>
<evidence type="ECO:0000256" key="9">
    <source>
        <dbReference type="ARBA" id="ARBA00022989"/>
    </source>
</evidence>
<accession>A0A8K0CE20</accession>
<keyword evidence="7 12" id="KW-0812">Transmembrane</keyword>
<evidence type="ECO:0000256" key="6">
    <source>
        <dbReference type="ARBA" id="ARBA00022597"/>
    </source>
</evidence>
<keyword evidence="8" id="KW-0677">Repeat</keyword>
<evidence type="ECO:0000256" key="1">
    <source>
        <dbReference type="ARBA" id="ARBA00004651"/>
    </source>
</evidence>
<organism evidence="13 14">
    <name type="scientific">Ignelater luminosus</name>
    <name type="common">Cucubano</name>
    <name type="synonym">Pyrophorus luminosus</name>
    <dbReference type="NCBI Taxonomy" id="2038154"/>
    <lineage>
        <taxon>Eukaryota</taxon>
        <taxon>Metazoa</taxon>
        <taxon>Ecdysozoa</taxon>
        <taxon>Arthropoda</taxon>
        <taxon>Hexapoda</taxon>
        <taxon>Insecta</taxon>
        <taxon>Pterygota</taxon>
        <taxon>Neoptera</taxon>
        <taxon>Endopterygota</taxon>
        <taxon>Coleoptera</taxon>
        <taxon>Polyphaga</taxon>
        <taxon>Elateriformia</taxon>
        <taxon>Elateroidea</taxon>
        <taxon>Elateridae</taxon>
        <taxon>Agrypninae</taxon>
        <taxon>Pyrophorini</taxon>
        <taxon>Ignelater</taxon>
    </lineage>
</organism>
<evidence type="ECO:0000256" key="3">
    <source>
        <dbReference type="ARBA" id="ARBA00007809"/>
    </source>
</evidence>
<dbReference type="GO" id="GO:0005886">
    <property type="term" value="C:plasma membrane"/>
    <property type="evidence" value="ECO:0007669"/>
    <property type="project" value="UniProtKB-SubCell"/>
</dbReference>
<proteinExistence type="inferred from homology"/>
<evidence type="ECO:0000256" key="8">
    <source>
        <dbReference type="ARBA" id="ARBA00022737"/>
    </source>
</evidence>
<reference evidence="13" key="1">
    <citation type="submission" date="2019-08" db="EMBL/GenBank/DDBJ databases">
        <title>The genome of the North American firefly Photinus pyralis.</title>
        <authorList>
            <consortium name="Photinus pyralis genome working group"/>
            <person name="Fallon T.R."/>
            <person name="Sander Lower S.E."/>
            <person name="Weng J.-K."/>
        </authorList>
    </citation>
    <scope>NUCLEOTIDE SEQUENCE</scope>
    <source>
        <strain evidence="13">TRF0915ILg1</strain>
        <tissue evidence="13">Whole body</tissue>
    </source>
</reference>
<feature type="transmembrane region" description="Helical" evidence="12">
    <location>
        <begin position="46"/>
        <end position="65"/>
    </location>
</feature>
<dbReference type="EMBL" id="VTPC01090374">
    <property type="protein sequence ID" value="KAF2883526.1"/>
    <property type="molecule type" value="Genomic_DNA"/>
</dbReference>
<evidence type="ECO:0000256" key="5">
    <source>
        <dbReference type="ARBA" id="ARBA00022475"/>
    </source>
</evidence>
<gene>
    <name evidence="13" type="ORF">ILUMI_22642</name>
</gene>
<evidence type="ECO:0000256" key="11">
    <source>
        <dbReference type="ARBA" id="ARBA00023136"/>
    </source>
</evidence>
<feature type="transmembrane region" description="Helical" evidence="12">
    <location>
        <begin position="106"/>
        <end position="122"/>
    </location>
</feature>
<evidence type="ECO:0000256" key="2">
    <source>
        <dbReference type="ARBA" id="ARBA00004653"/>
    </source>
</evidence>
<feature type="transmembrane region" description="Helical" evidence="12">
    <location>
        <begin position="163"/>
        <end position="184"/>
    </location>
</feature>
<keyword evidence="11 12" id="KW-0472">Membrane</keyword>
<dbReference type="PANTHER" id="PTHR10791:SF5">
    <property type="entry name" value="SUGAR TRANSPORTER SWEET"/>
    <property type="match status" value="1"/>
</dbReference>
<comment type="subcellular location">
    <subcellularLocation>
        <location evidence="1 12">Cell membrane</location>
        <topology evidence="1 12">Multi-pass membrane protein</topology>
    </subcellularLocation>
    <subcellularLocation>
        <location evidence="2">Golgi apparatus membrane</location>
        <topology evidence="2">Multi-pass membrane protein</topology>
    </subcellularLocation>
</comment>
<name>A0A8K0CE20_IGNLU</name>
<keyword evidence="5" id="KW-1003">Cell membrane</keyword>
<dbReference type="OrthoDB" id="409725at2759"/>
<comment type="caution">
    <text evidence="13">The sequence shown here is derived from an EMBL/GenBank/DDBJ whole genome shotgun (WGS) entry which is preliminary data.</text>
</comment>